<keyword evidence="4" id="KW-0406">Ion transport</keyword>
<keyword evidence="3" id="KW-0630">Potassium</keyword>
<evidence type="ECO:0000313" key="5">
    <source>
        <dbReference type="EMBL" id="GFA05793.1"/>
    </source>
</evidence>
<dbReference type="PANTHER" id="PTHR32468:SF23">
    <property type="entry name" value="CATION_H(+) ANTIPORTER 14"/>
    <property type="match status" value="1"/>
</dbReference>
<organism evidence="5">
    <name type="scientific">Tanacetum cinerariifolium</name>
    <name type="common">Dalmatian daisy</name>
    <name type="synonym">Chrysanthemum cinerariifolium</name>
    <dbReference type="NCBI Taxonomy" id="118510"/>
    <lineage>
        <taxon>Eukaryota</taxon>
        <taxon>Viridiplantae</taxon>
        <taxon>Streptophyta</taxon>
        <taxon>Embryophyta</taxon>
        <taxon>Tracheophyta</taxon>
        <taxon>Spermatophyta</taxon>
        <taxon>Magnoliopsida</taxon>
        <taxon>eudicotyledons</taxon>
        <taxon>Gunneridae</taxon>
        <taxon>Pentapetalae</taxon>
        <taxon>asterids</taxon>
        <taxon>campanulids</taxon>
        <taxon>Asterales</taxon>
        <taxon>Asteraceae</taxon>
        <taxon>Asteroideae</taxon>
        <taxon>Anthemideae</taxon>
        <taxon>Anthemidinae</taxon>
        <taxon>Tanacetum</taxon>
    </lineage>
</organism>
<sequence length="160" mass="18632">SIRFLLWHFCDPSTRYRTYKRNNILECEPGDFLRMVVCIHNEDNVPLIINLLEASNPSKKQRIEVITINLHQLKGRASAILISSSKIEKIPSAQSRVLHIGKAFKYFMEHYKNSVMVEHFIATTPYHSMHEDIFTIAINKCANIVIIPFHKPWLLMEVLT</sequence>
<evidence type="ECO:0000256" key="1">
    <source>
        <dbReference type="ARBA" id="ARBA00022448"/>
    </source>
</evidence>
<comment type="caution">
    <text evidence="5">The sequence shown here is derived from an EMBL/GenBank/DDBJ whole genome shotgun (WGS) entry which is preliminary data.</text>
</comment>
<dbReference type="EMBL" id="BKCJ010362458">
    <property type="protein sequence ID" value="GFA05793.1"/>
    <property type="molecule type" value="Genomic_DNA"/>
</dbReference>
<dbReference type="GO" id="GO:0098662">
    <property type="term" value="P:inorganic cation transmembrane transport"/>
    <property type="evidence" value="ECO:0007669"/>
    <property type="project" value="TreeGrafter"/>
</dbReference>
<dbReference type="GO" id="GO:0006885">
    <property type="term" value="P:regulation of pH"/>
    <property type="evidence" value="ECO:0007669"/>
    <property type="project" value="TreeGrafter"/>
</dbReference>
<dbReference type="AlphaFoldDB" id="A0A699J3V5"/>
<name>A0A699J3V5_TANCI</name>
<evidence type="ECO:0000256" key="4">
    <source>
        <dbReference type="ARBA" id="ARBA00023065"/>
    </source>
</evidence>
<keyword evidence="1" id="KW-0813">Transport</keyword>
<accession>A0A699J3V5</accession>
<evidence type="ECO:0000256" key="3">
    <source>
        <dbReference type="ARBA" id="ARBA00022958"/>
    </source>
</evidence>
<gene>
    <name evidence="5" type="ORF">Tci_577765</name>
</gene>
<keyword evidence="2" id="KW-0633">Potassium transport</keyword>
<reference evidence="5" key="1">
    <citation type="journal article" date="2019" name="Sci. Rep.">
        <title>Draft genome of Tanacetum cinerariifolium, the natural source of mosquito coil.</title>
        <authorList>
            <person name="Yamashiro T."/>
            <person name="Shiraishi A."/>
            <person name="Satake H."/>
            <person name="Nakayama K."/>
        </authorList>
    </citation>
    <scope>NUCLEOTIDE SEQUENCE</scope>
</reference>
<protein>
    <submittedName>
        <fullName evidence="5">Cation/H(+) antiporter 14</fullName>
    </submittedName>
</protein>
<dbReference type="GO" id="GO:0006813">
    <property type="term" value="P:potassium ion transport"/>
    <property type="evidence" value="ECO:0007669"/>
    <property type="project" value="UniProtKB-KW"/>
</dbReference>
<dbReference type="GO" id="GO:0012505">
    <property type="term" value="C:endomembrane system"/>
    <property type="evidence" value="ECO:0007669"/>
    <property type="project" value="TreeGrafter"/>
</dbReference>
<dbReference type="PANTHER" id="PTHR32468">
    <property type="entry name" value="CATION/H + ANTIPORTER"/>
    <property type="match status" value="1"/>
</dbReference>
<dbReference type="InterPro" id="IPR050794">
    <property type="entry name" value="CPA2_transporter"/>
</dbReference>
<proteinExistence type="predicted"/>
<feature type="non-terminal residue" evidence="5">
    <location>
        <position position="1"/>
    </location>
</feature>
<evidence type="ECO:0000256" key="2">
    <source>
        <dbReference type="ARBA" id="ARBA00022538"/>
    </source>
</evidence>